<dbReference type="AlphaFoldDB" id="A0A2A5T4A7"/>
<protein>
    <submittedName>
        <fullName evidence="1">Mobile element protein</fullName>
    </submittedName>
</protein>
<dbReference type="EMBL" id="NBYY01000013">
    <property type="protein sequence ID" value="PCS22986.1"/>
    <property type="molecule type" value="Genomic_DNA"/>
</dbReference>
<reference evidence="2" key="1">
    <citation type="submission" date="2017-04" db="EMBL/GenBank/DDBJ databases">
        <title>Genome evolution of the luminous symbionts of deep sea anglerfish.</title>
        <authorList>
            <person name="Hendry T.A."/>
        </authorList>
    </citation>
    <scope>NUCLEOTIDE SEQUENCE [LARGE SCALE GENOMIC DNA]</scope>
</reference>
<sequence length="45" mass="5083">MIGIISVKVTTVNMDDRKPVSKWLTSFGGVYKDIKIISLFHWSGN</sequence>
<proteinExistence type="predicted"/>
<accession>A0A2A5T4A7</accession>
<gene>
    <name evidence="1" type="ORF">BTN49_1545</name>
</gene>
<organism evidence="1 2">
    <name type="scientific">Candidatus Enterovibrio escicola</name>
    <dbReference type="NCBI Taxonomy" id="1927127"/>
    <lineage>
        <taxon>Bacteria</taxon>
        <taxon>Pseudomonadati</taxon>
        <taxon>Pseudomonadota</taxon>
        <taxon>Gammaproteobacteria</taxon>
        <taxon>Vibrionales</taxon>
        <taxon>Vibrionaceae</taxon>
        <taxon>Enterovibrio</taxon>
    </lineage>
</organism>
<keyword evidence="2" id="KW-1185">Reference proteome</keyword>
<name>A0A2A5T4A7_9GAMM</name>
<evidence type="ECO:0000313" key="1">
    <source>
        <dbReference type="EMBL" id="PCS22986.1"/>
    </source>
</evidence>
<dbReference type="Proteomes" id="UP000219020">
    <property type="component" value="Unassembled WGS sequence"/>
</dbReference>
<evidence type="ECO:0000313" key="2">
    <source>
        <dbReference type="Proteomes" id="UP000219020"/>
    </source>
</evidence>
<comment type="caution">
    <text evidence="1">The sequence shown here is derived from an EMBL/GenBank/DDBJ whole genome shotgun (WGS) entry which is preliminary data.</text>
</comment>